<dbReference type="GO" id="GO:0042795">
    <property type="term" value="P:snRNA transcription by RNA polymerase II"/>
    <property type="evidence" value="ECO:0007669"/>
    <property type="project" value="TreeGrafter"/>
</dbReference>
<feature type="compositionally biased region" description="Low complexity" evidence="6">
    <location>
        <begin position="866"/>
        <end position="878"/>
    </location>
</feature>
<gene>
    <name evidence="10" type="ORF">IWQ60_005296</name>
</gene>
<keyword evidence="5" id="KW-0862">Zinc</keyword>
<dbReference type="PANTHER" id="PTHR46621:SF1">
    <property type="entry name" value="SNRNA-ACTIVATING PROTEIN COMPLEX SUBUNIT 4"/>
    <property type="match status" value="1"/>
</dbReference>
<dbReference type="SMART" id="SM00355">
    <property type="entry name" value="ZnF_C2H2"/>
    <property type="match status" value="4"/>
</dbReference>
<feature type="domain" description="C2H2-type" evidence="8">
    <location>
        <begin position="630"/>
        <end position="659"/>
    </location>
</feature>
<proteinExistence type="predicted"/>
<evidence type="ECO:0000313" key="11">
    <source>
        <dbReference type="Proteomes" id="UP001150569"/>
    </source>
</evidence>
<feature type="domain" description="Myb-like" evidence="7">
    <location>
        <begin position="244"/>
        <end position="295"/>
    </location>
</feature>
<dbReference type="GO" id="GO:0000978">
    <property type="term" value="F:RNA polymerase II cis-regulatory region sequence-specific DNA binding"/>
    <property type="evidence" value="ECO:0007669"/>
    <property type="project" value="TreeGrafter"/>
</dbReference>
<dbReference type="Pfam" id="PF00249">
    <property type="entry name" value="Myb_DNA-binding"/>
    <property type="match status" value="3"/>
</dbReference>
<feature type="compositionally biased region" description="Low complexity" evidence="6">
    <location>
        <begin position="586"/>
        <end position="600"/>
    </location>
</feature>
<dbReference type="PANTHER" id="PTHR46621">
    <property type="entry name" value="SNRNA-ACTIVATING PROTEIN COMPLEX SUBUNIT 4"/>
    <property type="match status" value="1"/>
</dbReference>
<dbReference type="PROSITE" id="PS51294">
    <property type="entry name" value="HTH_MYB"/>
    <property type="match status" value="3"/>
</dbReference>
<dbReference type="GO" id="GO:0042796">
    <property type="term" value="P:snRNA transcription by RNA polymerase III"/>
    <property type="evidence" value="ECO:0007669"/>
    <property type="project" value="TreeGrafter"/>
</dbReference>
<dbReference type="GO" id="GO:0019185">
    <property type="term" value="C:snRNA-activating protein complex"/>
    <property type="evidence" value="ECO:0007669"/>
    <property type="project" value="TreeGrafter"/>
</dbReference>
<dbReference type="OrthoDB" id="2143914at2759"/>
<dbReference type="InterPro" id="IPR017930">
    <property type="entry name" value="Myb_dom"/>
</dbReference>
<keyword evidence="11" id="KW-1185">Reference proteome</keyword>
<feature type="region of interest" description="Disordered" evidence="6">
    <location>
        <begin position="1"/>
        <end position="29"/>
    </location>
</feature>
<feature type="domain" description="HTH myb-type" evidence="9">
    <location>
        <begin position="249"/>
        <end position="299"/>
    </location>
</feature>
<dbReference type="SMART" id="SM00717">
    <property type="entry name" value="SANT"/>
    <property type="match status" value="3"/>
</dbReference>
<dbReference type="GO" id="GO:0001006">
    <property type="term" value="F:RNA polymerase III type 3 promoter sequence-specific DNA binding"/>
    <property type="evidence" value="ECO:0007669"/>
    <property type="project" value="TreeGrafter"/>
</dbReference>
<feature type="region of interest" description="Disordered" evidence="6">
    <location>
        <begin position="524"/>
        <end position="617"/>
    </location>
</feature>
<feature type="region of interest" description="Disordered" evidence="6">
    <location>
        <begin position="746"/>
        <end position="766"/>
    </location>
</feature>
<evidence type="ECO:0000256" key="5">
    <source>
        <dbReference type="PROSITE-ProRule" id="PRU00042"/>
    </source>
</evidence>
<dbReference type="PROSITE" id="PS50157">
    <property type="entry name" value="ZINC_FINGER_C2H2_2"/>
    <property type="match status" value="2"/>
</dbReference>
<dbReference type="PROSITE" id="PS00028">
    <property type="entry name" value="ZINC_FINGER_C2H2_1"/>
    <property type="match status" value="2"/>
</dbReference>
<feature type="region of interest" description="Disordered" evidence="6">
    <location>
        <begin position="122"/>
        <end position="142"/>
    </location>
</feature>
<dbReference type="EMBL" id="JANBPT010000282">
    <property type="protein sequence ID" value="KAJ1924289.1"/>
    <property type="molecule type" value="Genomic_DNA"/>
</dbReference>
<dbReference type="AlphaFoldDB" id="A0A9W8A6N9"/>
<evidence type="ECO:0000256" key="6">
    <source>
        <dbReference type="SAM" id="MobiDB-lite"/>
    </source>
</evidence>
<dbReference type="InterPro" id="IPR051575">
    <property type="entry name" value="Myb-like_DNA-bd"/>
</dbReference>
<dbReference type="InterPro" id="IPR009057">
    <property type="entry name" value="Homeodomain-like_sf"/>
</dbReference>
<organism evidence="10 11">
    <name type="scientific">Tieghemiomyces parasiticus</name>
    <dbReference type="NCBI Taxonomy" id="78921"/>
    <lineage>
        <taxon>Eukaryota</taxon>
        <taxon>Fungi</taxon>
        <taxon>Fungi incertae sedis</taxon>
        <taxon>Zoopagomycota</taxon>
        <taxon>Kickxellomycotina</taxon>
        <taxon>Dimargaritomycetes</taxon>
        <taxon>Dimargaritales</taxon>
        <taxon>Dimargaritaceae</taxon>
        <taxon>Tieghemiomyces</taxon>
    </lineage>
</organism>
<feature type="region of interest" description="Disordered" evidence="6">
    <location>
        <begin position="296"/>
        <end position="344"/>
    </location>
</feature>
<keyword evidence="1" id="KW-0805">Transcription regulation</keyword>
<feature type="domain" description="HTH myb-type" evidence="9">
    <location>
        <begin position="193"/>
        <end position="247"/>
    </location>
</feature>
<evidence type="ECO:0000259" key="8">
    <source>
        <dbReference type="PROSITE" id="PS50157"/>
    </source>
</evidence>
<feature type="compositionally biased region" description="Pro residues" evidence="6">
    <location>
        <begin position="563"/>
        <end position="578"/>
    </location>
</feature>
<evidence type="ECO:0000313" key="10">
    <source>
        <dbReference type="EMBL" id="KAJ1924289.1"/>
    </source>
</evidence>
<dbReference type="InterPro" id="IPR001005">
    <property type="entry name" value="SANT/Myb"/>
</dbReference>
<dbReference type="SUPFAM" id="SSF46689">
    <property type="entry name" value="Homeodomain-like"/>
    <property type="match status" value="2"/>
</dbReference>
<reference evidence="10" key="1">
    <citation type="submission" date="2022-07" db="EMBL/GenBank/DDBJ databases">
        <title>Phylogenomic reconstructions and comparative analyses of Kickxellomycotina fungi.</title>
        <authorList>
            <person name="Reynolds N.K."/>
            <person name="Stajich J.E."/>
            <person name="Barry K."/>
            <person name="Grigoriev I.V."/>
            <person name="Crous P."/>
            <person name="Smith M.E."/>
        </authorList>
    </citation>
    <scope>NUCLEOTIDE SEQUENCE</scope>
    <source>
        <strain evidence="10">RSA 861</strain>
    </source>
</reference>
<dbReference type="InterPro" id="IPR013087">
    <property type="entry name" value="Znf_C2H2_type"/>
</dbReference>
<keyword evidence="2" id="KW-0238">DNA-binding</keyword>
<protein>
    <submittedName>
        <fullName evidence="10">Uncharacterized protein</fullName>
    </submittedName>
</protein>
<dbReference type="Proteomes" id="UP001150569">
    <property type="component" value="Unassembled WGS sequence"/>
</dbReference>
<comment type="caution">
    <text evidence="10">The sequence shown here is derived from an EMBL/GenBank/DDBJ whole genome shotgun (WGS) entry which is preliminary data.</text>
</comment>
<dbReference type="Gene3D" id="3.30.160.60">
    <property type="entry name" value="Classic Zinc Finger"/>
    <property type="match status" value="1"/>
</dbReference>
<evidence type="ECO:0000259" key="9">
    <source>
        <dbReference type="PROSITE" id="PS51294"/>
    </source>
</evidence>
<keyword evidence="4" id="KW-0539">Nucleus</keyword>
<feature type="compositionally biased region" description="Pro residues" evidence="6">
    <location>
        <begin position="856"/>
        <end position="865"/>
    </location>
</feature>
<keyword evidence="5" id="KW-0479">Metal-binding</keyword>
<name>A0A9W8A6N9_9FUNG</name>
<feature type="region of interest" description="Disordered" evidence="6">
    <location>
        <begin position="851"/>
        <end position="944"/>
    </location>
</feature>
<dbReference type="CDD" id="cd00167">
    <property type="entry name" value="SANT"/>
    <property type="match status" value="3"/>
</dbReference>
<feature type="domain" description="C2H2-type" evidence="8">
    <location>
        <begin position="718"/>
        <end position="748"/>
    </location>
</feature>
<sequence length="1119" mass="118233">MLYSTNKTMQAPESPAFPSPTGDREESGDELSLLNELLEQLTASQPTLPASQPLNLDQRNLLAALINGTFDVGLAGHTDPTAAMAAPLTVNVVRPAAAPPSTPVGLLPTLSVEPDGDIAPQVGDPDRIPSSTPSTRAGTPVIVRTPWTPGEDAALRQAVEHYGANTEQWPAIAACVPGRGNKSCRKRWNQSLDPALRRGAWTRQEDLILGHAVERYGHQWSRIARMIEGRTDDQCAKRWREALDPAIDRNTWTVADDTRLLAAVAELGSQWQRIAARHFPARPGVHCRNRWRQLTREQRRQGRGHKRPIDGPTAAPAAVMVGLPPAKRPKPTETTSRPTERPAPLAIRPLIRAPARPPIQFTPVVPPALPHAALPILPNTSLPVPLPTTVPDLELLPLPDISLPSELPPPDANWNASFQSLFAEGTASEFDVTLDSLLQSLGDQGPGDAATGFTLDSLLGDELDCVNPGLDALDLSTQLNFAPPKSVDLFDAAGILGASGSRTPNPWGKGSDLADILSRALASMEQEQSEAANDESKTKPRVQKPKRLKPKKKVASAVVTAVPSPPPPTLPATSPPPAADVVTRTPESVSSPAPAEPSSPGEGTKKSPEVASEEDQQLRQRLDELNLSLYGCALEDCKEAFRNAPLLVQHARAAHGDDPRLKAPGARPYCCAMNGCYRTYKNVNGLQYHIFHSKGSAAHFFPAPDGSINETLCEEKPYKCPEAGCRKKYKNANGLQYHRLHTHQMAPTPAATPAASSAPSPTRPITAPLARSLTAAVGLPSALPPPLDRAYPHSQPTSPKLAPVTPVVPATPTPACKPVPSTTLIDSPSPSTVLLPTPASTAVAVAAASTPGAATVPPPPPPVATPPARKSPAPKAATVKVTTSPATPKPIPKSAPSRTKPKAKAKPATPRAPAKPGKTAPVKPSSKPSPSAVDTQADRKSTLASVRLSSKELAEKIDRTFHPSNYEEFFKSRPSVLDSISPHLQSSLRQGLGTALSPASRASVVAAYAAEVAKLPRVTAIVPAVTSTAAATPVVSPAPVISDDVPTPPSKANPEPVTASAPALPLPPPVPETSIALQVFRCQVTGCQAPEFGSLNELAEHLEMVHPLQLVIEASKHEV</sequence>
<feature type="compositionally biased region" description="Low complexity" evidence="6">
    <location>
        <begin position="906"/>
        <end position="933"/>
    </location>
</feature>
<feature type="compositionally biased region" description="Basic residues" evidence="6">
    <location>
        <begin position="539"/>
        <end position="554"/>
    </location>
</feature>
<feature type="compositionally biased region" description="Low complexity" evidence="6">
    <location>
        <begin position="332"/>
        <end position="344"/>
    </location>
</feature>
<dbReference type="Gene3D" id="1.10.10.60">
    <property type="entry name" value="Homeodomain-like"/>
    <property type="match status" value="3"/>
</dbReference>
<feature type="domain" description="Myb-like" evidence="7">
    <location>
        <begin position="193"/>
        <end position="243"/>
    </location>
</feature>
<feature type="region of interest" description="Disordered" evidence="6">
    <location>
        <begin position="1039"/>
        <end position="1065"/>
    </location>
</feature>
<evidence type="ECO:0000256" key="3">
    <source>
        <dbReference type="ARBA" id="ARBA00023163"/>
    </source>
</evidence>
<keyword evidence="3" id="KW-0804">Transcription</keyword>
<feature type="domain" description="HTH myb-type" evidence="9">
    <location>
        <begin position="139"/>
        <end position="192"/>
    </location>
</feature>
<evidence type="ECO:0000259" key="7">
    <source>
        <dbReference type="PROSITE" id="PS50090"/>
    </source>
</evidence>
<evidence type="ECO:0000256" key="1">
    <source>
        <dbReference type="ARBA" id="ARBA00023015"/>
    </source>
</evidence>
<accession>A0A9W8A6N9</accession>
<dbReference type="PROSITE" id="PS50090">
    <property type="entry name" value="MYB_LIKE"/>
    <property type="match status" value="3"/>
</dbReference>
<dbReference type="GO" id="GO:0008270">
    <property type="term" value="F:zinc ion binding"/>
    <property type="evidence" value="ECO:0007669"/>
    <property type="project" value="UniProtKB-KW"/>
</dbReference>
<evidence type="ECO:0000256" key="4">
    <source>
        <dbReference type="ARBA" id="ARBA00023242"/>
    </source>
</evidence>
<evidence type="ECO:0000256" key="2">
    <source>
        <dbReference type="ARBA" id="ARBA00023125"/>
    </source>
</evidence>
<feature type="domain" description="Myb-like" evidence="7">
    <location>
        <begin position="139"/>
        <end position="192"/>
    </location>
</feature>
<feature type="compositionally biased region" description="Polar residues" evidence="6">
    <location>
        <begin position="1"/>
        <end position="11"/>
    </location>
</feature>
<keyword evidence="5" id="KW-0863">Zinc-finger</keyword>
<feature type="region of interest" description="Disordered" evidence="6">
    <location>
        <begin position="780"/>
        <end position="821"/>
    </location>
</feature>